<dbReference type="InterPro" id="IPR014867">
    <property type="entry name" value="Spore_coat_CotH_CotH2/3/7"/>
</dbReference>
<dbReference type="Proteomes" id="UP000075260">
    <property type="component" value="Unassembled WGS sequence"/>
</dbReference>
<reference evidence="3 4" key="1">
    <citation type="submission" date="2014-02" db="EMBL/GenBank/DDBJ databases">
        <title>The small core and large imbalanced accessory genome model reveals a collaborative survival strategy of Sorangium cellulosum strains in nature.</title>
        <authorList>
            <person name="Han K."/>
            <person name="Peng R."/>
            <person name="Blom J."/>
            <person name="Li Y.-Z."/>
        </authorList>
    </citation>
    <scope>NUCLEOTIDE SEQUENCE [LARGE SCALE GENOMIC DNA]</scope>
    <source>
        <strain evidence="3 4">So0008-312</strain>
    </source>
</reference>
<protein>
    <submittedName>
        <fullName evidence="3">Spore coat protein CotH</fullName>
    </submittedName>
</protein>
<dbReference type="RefSeq" id="WP_061606176.1">
    <property type="nucleotide sequence ID" value="NZ_JEMA01000250.1"/>
</dbReference>
<dbReference type="InterPro" id="IPR059177">
    <property type="entry name" value="GH29D-like_dom"/>
</dbReference>
<feature type="domain" description="GH29D-like beta-sandwich" evidence="2">
    <location>
        <begin position="56"/>
        <end position="122"/>
    </location>
</feature>
<dbReference type="AlphaFoldDB" id="A0A150QXB2"/>
<evidence type="ECO:0000313" key="4">
    <source>
        <dbReference type="Proteomes" id="UP000075260"/>
    </source>
</evidence>
<organism evidence="3 4">
    <name type="scientific">Sorangium cellulosum</name>
    <name type="common">Polyangium cellulosum</name>
    <dbReference type="NCBI Taxonomy" id="56"/>
    <lineage>
        <taxon>Bacteria</taxon>
        <taxon>Pseudomonadati</taxon>
        <taxon>Myxococcota</taxon>
        <taxon>Polyangia</taxon>
        <taxon>Polyangiales</taxon>
        <taxon>Polyangiaceae</taxon>
        <taxon>Sorangium</taxon>
    </lineage>
</organism>
<feature type="signal peptide" evidence="1">
    <location>
        <begin position="1"/>
        <end position="29"/>
    </location>
</feature>
<feature type="chain" id="PRO_5007567223" evidence="1">
    <location>
        <begin position="30"/>
        <end position="576"/>
    </location>
</feature>
<accession>A0A150QXB2</accession>
<comment type="caution">
    <text evidence="3">The sequence shown here is derived from an EMBL/GenBank/DDBJ whole genome shotgun (WGS) entry which is preliminary data.</text>
</comment>
<evidence type="ECO:0000259" key="2">
    <source>
        <dbReference type="Pfam" id="PF13290"/>
    </source>
</evidence>
<dbReference type="Pfam" id="PF08757">
    <property type="entry name" value="CotH"/>
    <property type="match status" value="1"/>
</dbReference>
<proteinExistence type="predicted"/>
<keyword evidence="3" id="KW-0946">Virion</keyword>
<dbReference type="Pfam" id="PF13290">
    <property type="entry name" value="CHB_HEX_C_1"/>
    <property type="match status" value="1"/>
</dbReference>
<sequence>MGKRTRFTGLLQGSISLALLALCVACGQAPDGQNASGGDTAPVNPSLLGDVAFSTPSQTFRDQIQVGMTTTVDGAEIRYTVDGQPPTAASTLYTGEPLTLTATTQVRAQVFAGGAAAGAVSTGLYIARTIDATSDIPIMIVDGYGKGKPGDKEVYFDAAVMIWEPVNGVASIASLPTMAMRAGYHVRGQSSANFPQTPYKLELWDNEGKDLDYSVLGMPADSDWALIPPYYDRTLIRNPFTYALGREMGLQAPRTEFAEVYLNYEPHAIGEADYQGVYWVSETIKNNKVRTDLKQLEEEDRALPDISGGYIFKFDQAAAEEPQLTCTGSEPLPGFGGFGGGGWPGGGPGGPGGNDESGTCWIDLEVVDPDPLNDEQATWLTQYIQQFHDSLHQTPIGDYATYIDLPSFIDYLIISELTLNVDAYVRSAYYFKDRDQKLKAGPLWDYNFALGGVGAQNATPQSESDTGWRFSGQRNVNNWYQKLTGDPAFMAQVRTRYTALRQTLLSEAAIAQRMDSLSAPLAQAVVRDYAKWPVPSVIESSTGFVGGPTVPTWEGQLQVMRDFLLARLAWMDANLP</sequence>
<keyword evidence="1" id="KW-0732">Signal</keyword>
<dbReference type="EMBL" id="JEMA01000250">
    <property type="protein sequence ID" value="KYF72649.1"/>
    <property type="molecule type" value="Genomic_DNA"/>
</dbReference>
<evidence type="ECO:0000256" key="1">
    <source>
        <dbReference type="SAM" id="SignalP"/>
    </source>
</evidence>
<name>A0A150QXB2_SORCE</name>
<gene>
    <name evidence="3" type="ORF">BE15_28505</name>
</gene>
<keyword evidence="3" id="KW-0167">Capsid protein</keyword>
<evidence type="ECO:0000313" key="3">
    <source>
        <dbReference type="EMBL" id="KYF72649.1"/>
    </source>
</evidence>